<dbReference type="EMBL" id="CP012036">
    <property type="protein sequence ID" value="ALF56168.1"/>
    <property type="molecule type" value="Genomic_DNA"/>
</dbReference>
<evidence type="ECO:0000313" key="2">
    <source>
        <dbReference type="Proteomes" id="UP000062645"/>
    </source>
</evidence>
<accession>A0A0M5MHV6</accession>
<sequence length="409" mass="46651">MTIFFSIEIKNKYIGISDILTRLYKTYCLGIALSYSYIHKPFSCSRSLPNSTFDRILRKISGFNEGKPSHFNIENDLFVASFLGMSNSGDNSDFNTISNITIDIAKVLDSVLFQNIGELKSRIEDSISSLNSITINFLVTDRIYNEKVSANFQKLFGLTSLEDCHSSELGKSFREFASTRYWQARSRQPVSIPFKQDRIRLLVHIRRGDRVWVELPDKTLLMHGDELLIVDNSVKYSENNYILSSLSSSLPNKFRKPVSVDVIKEVIEQLFIEYGRSAFSMIVISDGYKRAYQELNYALRSGKIKLSQSEKKQVNLFFQQQQKEIIDFAKSVNAELILGEDSKVKFMKSVHAVVCADFIIKTTGGFTSLNRLLRVQDSPSVFLGTSDLTPQTLEVFLTEARHFRKPYGS</sequence>
<proteinExistence type="predicted"/>
<protein>
    <submittedName>
        <fullName evidence="1">Uncharacterized protein</fullName>
    </submittedName>
</protein>
<keyword evidence="2" id="KW-1185">Reference proteome</keyword>
<dbReference type="KEGG" id="npz:ACX27_30285"/>
<dbReference type="AlphaFoldDB" id="A0A0M5MHV6"/>
<reference evidence="2" key="1">
    <citation type="submission" date="2015-07" db="EMBL/GenBank/DDBJ databases">
        <title>Genome Of Nitrogen-Fixing Cyanobacterium Nostoc piscinale CENA21 From Solimoes/Amazon River Floodplain Sediments And Comparative Genomics To Uncover Biosynthetic Natural Products Potential.</title>
        <authorList>
            <person name="Leao T.F."/>
            <person name="Leao P.N."/>
            <person name="Guimaraes P.I."/>
            <person name="de Melo A.G.C."/>
            <person name="Ramos R.T.J."/>
            <person name="Silva A."/>
            <person name="Fiore M.F."/>
            <person name="Schneider M.P.C."/>
        </authorList>
    </citation>
    <scope>NUCLEOTIDE SEQUENCE [LARGE SCALE GENOMIC DNA]</scope>
    <source>
        <strain evidence="2">CENA21</strain>
    </source>
</reference>
<evidence type="ECO:0000313" key="1">
    <source>
        <dbReference type="EMBL" id="ALF56168.1"/>
    </source>
</evidence>
<organism evidence="1 2">
    <name type="scientific">Nostoc piscinale CENA21</name>
    <dbReference type="NCBI Taxonomy" id="224013"/>
    <lineage>
        <taxon>Bacteria</taxon>
        <taxon>Bacillati</taxon>
        <taxon>Cyanobacteriota</taxon>
        <taxon>Cyanophyceae</taxon>
        <taxon>Nostocales</taxon>
        <taxon>Nostocaceae</taxon>
        <taxon>Nostoc</taxon>
    </lineage>
</organism>
<reference evidence="1 2" key="2">
    <citation type="journal article" date="2016" name="Genome Announc.">
        <title>Draft Genome Sequence of the N2-Fixing Cyanobacterium Nostoc piscinale CENA21, Isolated from the Brazilian Amazon Floodplain.</title>
        <authorList>
            <person name="Leao T."/>
            <person name="Guimaraes P.I."/>
            <person name="de Melo A.G."/>
            <person name="Ramos R.T."/>
            <person name="Leao P.N."/>
            <person name="Silva A."/>
            <person name="Fiore M.F."/>
            <person name="Schneider M.P."/>
        </authorList>
    </citation>
    <scope>NUCLEOTIDE SEQUENCE [LARGE SCALE GENOMIC DNA]</scope>
    <source>
        <strain evidence="1 2">CENA21</strain>
    </source>
</reference>
<dbReference type="Proteomes" id="UP000062645">
    <property type="component" value="Chromosome"/>
</dbReference>
<gene>
    <name evidence="1" type="ORF">ACX27_30285</name>
</gene>
<dbReference type="PATRIC" id="fig|224013.5.peg.7230"/>
<name>A0A0M5MHV6_9NOSO</name>